<sequence>MATFDEELLQDQEENKREIAFIREQLPSDLKELYTDDQLVWMLDTIATYFYESGILESDDDEVDVDIDDVAGYLCKQAEKEKLSHLDPDEVRFVVEADLDYQENSL</sequence>
<name>A0A1H0ITE4_9BACT</name>
<gene>
    <name evidence="2" type="ORF">SAMN04487900_11698</name>
    <name evidence="1" type="ORF">SAMN04487901_12624</name>
</gene>
<evidence type="ECO:0000313" key="2">
    <source>
        <dbReference type="EMBL" id="SDO34645.1"/>
    </source>
</evidence>
<evidence type="ECO:0000313" key="4">
    <source>
        <dbReference type="Proteomes" id="UP000199134"/>
    </source>
</evidence>
<dbReference type="EMBL" id="FNIW01000016">
    <property type="protein sequence ID" value="SDO34645.1"/>
    <property type="molecule type" value="Genomic_DNA"/>
</dbReference>
<dbReference type="AlphaFoldDB" id="A0A1H0ITE4"/>
<dbReference type="OrthoDB" id="1100675at2"/>
<evidence type="ECO:0000313" key="1">
    <source>
        <dbReference type="EMBL" id="SDH41544.1"/>
    </source>
</evidence>
<accession>A0A1G8C815</accession>
<dbReference type="Proteomes" id="UP000198779">
    <property type="component" value="Unassembled WGS sequence"/>
</dbReference>
<accession>A0A1H0ITE4</accession>
<dbReference type="EMBL" id="FNCQ01000026">
    <property type="protein sequence ID" value="SDH41544.1"/>
    <property type="molecule type" value="Genomic_DNA"/>
</dbReference>
<reference evidence="2 3" key="1">
    <citation type="submission" date="2016-10" db="EMBL/GenBank/DDBJ databases">
        <authorList>
            <person name="Varghese N."/>
            <person name="Submissions S."/>
        </authorList>
    </citation>
    <scope>NUCLEOTIDE SEQUENCE</scope>
    <source>
        <strain evidence="2">BP1-145</strain>
        <strain evidence="3">BP1-148</strain>
    </source>
</reference>
<dbReference type="Proteomes" id="UP000199134">
    <property type="component" value="Unassembled WGS sequence"/>
</dbReference>
<evidence type="ECO:0000313" key="3">
    <source>
        <dbReference type="Proteomes" id="UP000198779"/>
    </source>
</evidence>
<reference evidence="1 4" key="2">
    <citation type="submission" date="2016-10" db="EMBL/GenBank/DDBJ databases">
        <authorList>
            <person name="de Groot N.N."/>
        </authorList>
    </citation>
    <scope>NUCLEOTIDE SEQUENCE [LARGE SCALE GENOMIC DNA]</scope>
    <source>
        <strain evidence="4">BP1-145</strain>
        <strain evidence="1">BP1-148</strain>
    </source>
</reference>
<dbReference type="STRING" id="645274.SAMN04487901_12624"/>
<organism evidence="2 4">
    <name type="scientific">Prevotella communis</name>
    <dbReference type="NCBI Taxonomy" id="2913614"/>
    <lineage>
        <taxon>Bacteria</taxon>
        <taxon>Pseudomonadati</taxon>
        <taxon>Bacteroidota</taxon>
        <taxon>Bacteroidia</taxon>
        <taxon>Bacteroidales</taxon>
        <taxon>Prevotellaceae</taxon>
        <taxon>Prevotella</taxon>
    </lineage>
</organism>
<dbReference type="RefSeq" id="WP_091819272.1">
    <property type="nucleotide sequence ID" value="NZ_CP091790.1"/>
</dbReference>
<keyword evidence="3" id="KW-1185">Reference proteome</keyword>
<proteinExistence type="predicted"/>
<protein>
    <submittedName>
        <fullName evidence="2">Uncharacterized protein</fullName>
    </submittedName>
</protein>